<dbReference type="SUPFAM" id="SSF143631">
    <property type="entry name" value="ApbE-like"/>
    <property type="match status" value="1"/>
</dbReference>
<sequence length="340" mass="36797">MLRTLTLALSLVLAACDQKAELNHIAGSTMGTTYHVSCNCPDPAGTLKDEIDSRLVEINKIMSTYDPDSELSRINSYPGAFPATFTISEELATVIRQALDIHARSNDYFDITVGPLVNLWGFGPQASIDKAPDEHQLQQAMSETGSSAITLSGHQLTLTEARYIDLSGIAKGWAVDDIGALLEARNITGYLVEIGGELRTRGAKPGEAPWRVAIERPSANPGDRLAELIIEPGDAAVATSGDYRNYFESNGVRYSHTINPSTGRPITHTLASVTVIHEDCGQADAWATALNVAGPEEGMQIAEQNQLSAFMIIREGDSFTEKASTAFLNRFPDYRPQGQE</sequence>
<name>A0ABS7ZMD8_9GAMM</name>
<keyword evidence="5 12" id="KW-0285">Flavoprotein</keyword>
<keyword evidence="8 12" id="KW-0274">FAD</keyword>
<dbReference type="PANTHER" id="PTHR30040">
    <property type="entry name" value="THIAMINE BIOSYNTHESIS LIPOPROTEIN APBE"/>
    <property type="match status" value="1"/>
</dbReference>
<evidence type="ECO:0000256" key="10">
    <source>
        <dbReference type="ARBA" id="ARBA00031306"/>
    </source>
</evidence>
<dbReference type="InterPro" id="IPR003374">
    <property type="entry name" value="ApbE-like_sf"/>
</dbReference>
<keyword evidence="15" id="KW-1185">Reference proteome</keyword>
<evidence type="ECO:0000256" key="13">
    <source>
        <dbReference type="RuleBase" id="RU363002"/>
    </source>
</evidence>
<protein>
    <recommendedName>
        <fullName evidence="4 12">FAD:protein FMN transferase</fullName>
        <ecNumber evidence="3 12">2.7.1.180</ecNumber>
    </recommendedName>
    <alternativeName>
        <fullName evidence="10 12">Flavin transferase</fullName>
    </alternativeName>
</protein>
<dbReference type="Gene3D" id="3.10.520.10">
    <property type="entry name" value="ApbE-like domains"/>
    <property type="match status" value="1"/>
</dbReference>
<evidence type="ECO:0000256" key="7">
    <source>
        <dbReference type="ARBA" id="ARBA00022723"/>
    </source>
</evidence>
<keyword evidence="13" id="KW-0472">Membrane</keyword>
<dbReference type="RefSeq" id="WP_225671284.1">
    <property type="nucleotide sequence ID" value="NZ_JAEDAH010000008.1"/>
</dbReference>
<comment type="cofactor">
    <cofactor evidence="1 13">
        <name>Mg(2+)</name>
        <dbReference type="ChEBI" id="CHEBI:18420"/>
    </cofactor>
</comment>
<evidence type="ECO:0000256" key="1">
    <source>
        <dbReference type="ARBA" id="ARBA00001946"/>
    </source>
</evidence>
<evidence type="ECO:0000256" key="4">
    <source>
        <dbReference type="ARBA" id="ARBA00016337"/>
    </source>
</evidence>
<dbReference type="PIRSF" id="PIRSF006268">
    <property type="entry name" value="ApbE"/>
    <property type="match status" value="1"/>
</dbReference>
<comment type="function">
    <text evidence="13">Flavin transferase that catalyzes the transfer of the FMN moiety of FAD and its covalent binding to the hydroxyl group of a threonine residue in a target flavoprotein.</text>
</comment>
<organism evidence="14 15">
    <name type="scientific">Thalassolituus marinus</name>
    <dbReference type="NCBI Taxonomy" id="671053"/>
    <lineage>
        <taxon>Bacteria</taxon>
        <taxon>Pseudomonadati</taxon>
        <taxon>Pseudomonadota</taxon>
        <taxon>Gammaproteobacteria</taxon>
        <taxon>Oceanospirillales</taxon>
        <taxon>Oceanospirillaceae</taxon>
        <taxon>Thalassolituus</taxon>
    </lineage>
</organism>
<proteinExistence type="inferred from homology"/>
<evidence type="ECO:0000256" key="5">
    <source>
        <dbReference type="ARBA" id="ARBA00022630"/>
    </source>
</evidence>
<evidence type="ECO:0000256" key="11">
    <source>
        <dbReference type="ARBA" id="ARBA00048540"/>
    </source>
</evidence>
<dbReference type="EC" id="2.7.1.180" evidence="3 12"/>
<comment type="subcellular location">
    <subcellularLocation>
        <location evidence="13">Cell inner membrane</location>
        <topology evidence="13">Lipid-anchor</topology>
        <orientation evidence="13">Periplasmic side</orientation>
    </subcellularLocation>
</comment>
<evidence type="ECO:0000256" key="12">
    <source>
        <dbReference type="PIRNR" id="PIRNR006268"/>
    </source>
</evidence>
<evidence type="ECO:0000313" key="14">
    <source>
        <dbReference type="EMBL" id="MCA6062363.1"/>
    </source>
</evidence>
<keyword evidence="6 12" id="KW-0808">Transferase</keyword>
<gene>
    <name evidence="14" type="ORF">I9W95_01965</name>
</gene>
<keyword evidence="13" id="KW-0449">Lipoprotein</keyword>
<comment type="caution">
    <text evidence="14">The sequence shown here is derived from an EMBL/GenBank/DDBJ whole genome shotgun (WGS) entry which is preliminary data.</text>
</comment>
<comment type="similarity">
    <text evidence="2 12 13">Belongs to the ApbE family.</text>
</comment>
<comment type="catalytic activity">
    <reaction evidence="11 12 13">
        <text>L-threonyl-[protein] + FAD = FMN-L-threonyl-[protein] + AMP + H(+)</text>
        <dbReference type="Rhea" id="RHEA:36847"/>
        <dbReference type="Rhea" id="RHEA-COMP:11060"/>
        <dbReference type="Rhea" id="RHEA-COMP:11061"/>
        <dbReference type="ChEBI" id="CHEBI:15378"/>
        <dbReference type="ChEBI" id="CHEBI:30013"/>
        <dbReference type="ChEBI" id="CHEBI:57692"/>
        <dbReference type="ChEBI" id="CHEBI:74257"/>
        <dbReference type="ChEBI" id="CHEBI:456215"/>
        <dbReference type="EC" id="2.7.1.180"/>
    </reaction>
</comment>
<evidence type="ECO:0000256" key="6">
    <source>
        <dbReference type="ARBA" id="ARBA00022679"/>
    </source>
</evidence>
<reference evidence="14 15" key="1">
    <citation type="submission" date="2020-12" db="EMBL/GenBank/DDBJ databases">
        <title>Novel Thalassolituus-related marine hydrocarbonoclastic bacteria mediated algae-derived hydrocarbons mineralization in twilight zone of the northern South China Sea.</title>
        <authorList>
            <person name="Dong C."/>
        </authorList>
    </citation>
    <scope>NUCLEOTIDE SEQUENCE [LARGE SCALE GENOMIC DNA]</scope>
    <source>
        <strain evidence="14 15">IMCC1826</strain>
    </source>
</reference>
<dbReference type="InterPro" id="IPR024932">
    <property type="entry name" value="ApbE"/>
</dbReference>
<accession>A0ABS7ZMD8</accession>
<evidence type="ECO:0000256" key="9">
    <source>
        <dbReference type="ARBA" id="ARBA00022842"/>
    </source>
</evidence>
<keyword evidence="7 12" id="KW-0479">Metal-binding</keyword>
<dbReference type="Pfam" id="PF02424">
    <property type="entry name" value="ApbE"/>
    <property type="match status" value="1"/>
</dbReference>
<dbReference type="PROSITE" id="PS51257">
    <property type="entry name" value="PROKAR_LIPOPROTEIN"/>
    <property type="match status" value="1"/>
</dbReference>
<dbReference type="PANTHER" id="PTHR30040:SF2">
    <property type="entry name" value="FAD:PROTEIN FMN TRANSFERASE"/>
    <property type="match status" value="1"/>
</dbReference>
<keyword evidence="13" id="KW-1003">Cell membrane</keyword>
<evidence type="ECO:0000256" key="3">
    <source>
        <dbReference type="ARBA" id="ARBA00011955"/>
    </source>
</evidence>
<evidence type="ECO:0000256" key="8">
    <source>
        <dbReference type="ARBA" id="ARBA00022827"/>
    </source>
</evidence>
<dbReference type="EMBL" id="JAEDAH010000008">
    <property type="protein sequence ID" value="MCA6062363.1"/>
    <property type="molecule type" value="Genomic_DNA"/>
</dbReference>
<keyword evidence="13" id="KW-0997">Cell inner membrane</keyword>
<dbReference type="GO" id="GO:0016740">
    <property type="term" value="F:transferase activity"/>
    <property type="evidence" value="ECO:0007669"/>
    <property type="project" value="UniProtKB-KW"/>
</dbReference>
<evidence type="ECO:0000256" key="2">
    <source>
        <dbReference type="ARBA" id="ARBA00008282"/>
    </source>
</evidence>
<evidence type="ECO:0000313" key="15">
    <source>
        <dbReference type="Proteomes" id="UP000714380"/>
    </source>
</evidence>
<keyword evidence="9 12" id="KW-0460">Magnesium</keyword>
<dbReference type="Proteomes" id="UP000714380">
    <property type="component" value="Unassembled WGS sequence"/>
</dbReference>